<sequence>MCFLITNSKRTRIMRSKITGGETEFLFATKLLQKYDVKYFKCKETGFIQTENPFWLSEAYESAITKLDVGLVNRNVNLATQTEKILIKFFNYKQNFLDYAGGYGLFTRIMRDKGFKFYNTDKFCQNLFAEYFDLKQFSTGTYFELVTAFEVFEHLANPLEEIGEILQLSDNVLFTTELLPDDLESFKNWYYLSAETGQHISFYSLESLKYLALYFGRNLYTNRRTTHLLTKRKLDSDPFYVPVVREPFLLRKARKYVRRNDEKGQIYMESLIGHDWNLIKDKLNS</sequence>
<protein>
    <submittedName>
        <fullName evidence="1">Methyltransferase domain-containing protein</fullName>
    </submittedName>
</protein>
<proteinExistence type="predicted"/>
<dbReference type="InterPro" id="IPR029063">
    <property type="entry name" value="SAM-dependent_MTases_sf"/>
</dbReference>
<name>A0A1T5BQU1_9BACT</name>
<dbReference type="Proteomes" id="UP000190897">
    <property type="component" value="Unassembled WGS sequence"/>
</dbReference>
<dbReference type="GO" id="GO:0008168">
    <property type="term" value="F:methyltransferase activity"/>
    <property type="evidence" value="ECO:0007669"/>
    <property type="project" value="UniProtKB-KW"/>
</dbReference>
<dbReference type="STRING" id="651661.SAMN05660293_00538"/>
<dbReference type="EMBL" id="FUZA01000001">
    <property type="protein sequence ID" value="SKB49576.1"/>
    <property type="molecule type" value="Genomic_DNA"/>
</dbReference>
<dbReference type="AlphaFoldDB" id="A0A1T5BQU1"/>
<dbReference type="SUPFAM" id="SSF53335">
    <property type="entry name" value="S-adenosyl-L-methionine-dependent methyltransferases"/>
    <property type="match status" value="1"/>
</dbReference>
<dbReference type="Pfam" id="PF13489">
    <property type="entry name" value="Methyltransf_23"/>
    <property type="match status" value="1"/>
</dbReference>
<keyword evidence="1" id="KW-0489">Methyltransferase</keyword>
<dbReference type="Gene3D" id="3.40.50.150">
    <property type="entry name" value="Vaccinia Virus protein VP39"/>
    <property type="match status" value="1"/>
</dbReference>
<organism evidence="1 2">
    <name type="scientific">Dyadobacter psychrophilus</name>
    <dbReference type="NCBI Taxonomy" id="651661"/>
    <lineage>
        <taxon>Bacteria</taxon>
        <taxon>Pseudomonadati</taxon>
        <taxon>Bacteroidota</taxon>
        <taxon>Cytophagia</taxon>
        <taxon>Cytophagales</taxon>
        <taxon>Spirosomataceae</taxon>
        <taxon>Dyadobacter</taxon>
    </lineage>
</organism>
<dbReference type="OrthoDB" id="9816564at2"/>
<evidence type="ECO:0000313" key="2">
    <source>
        <dbReference type="Proteomes" id="UP000190897"/>
    </source>
</evidence>
<keyword evidence="2" id="KW-1185">Reference proteome</keyword>
<dbReference type="GO" id="GO:0032259">
    <property type="term" value="P:methylation"/>
    <property type="evidence" value="ECO:0007669"/>
    <property type="project" value="UniProtKB-KW"/>
</dbReference>
<reference evidence="2" key="1">
    <citation type="submission" date="2017-02" db="EMBL/GenBank/DDBJ databases">
        <authorList>
            <person name="Varghese N."/>
            <person name="Submissions S."/>
        </authorList>
    </citation>
    <scope>NUCLEOTIDE SEQUENCE [LARGE SCALE GENOMIC DNA]</scope>
    <source>
        <strain evidence="2">DSM 22270</strain>
    </source>
</reference>
<evidence type="ECO:0000313" key="1">
    <source>
        <dbReference type="EMBL" id="SKB49576.1"/>
    </source>
</evidence>
<accession>A0A1T5BQU1</accession>
<gene>
    <name evidence="1" type="ORF">SAMN05660293_00538</name>
</gene>
<keyword evidence="1" id="KW-0808">Transferase</keyword>